<dbReference type="SUPFAM" id="SSF46785">
    <property type="entry name" value="Winged helix' DNA-binding domain"/>
    <property type="match status" value="1"/>
</dbReference>
<sequence>MPVSGEIVERVREASRQLVRELGFLRRSLADTDLPPSAVHALIEIDAREGITATELAERLRLEKSTVSRMLRKLIIAGEVAETPGEQDARTKALALTAHGRTRVAKIHAFARAQVNDALERLRPDERRIVVDGLQIYARALGAKDPGSQMGGDVRIERGYRTGLIARITEMHARYYARTAGFGQVFESIVASGLAEFCGRLGNPANAIWAALQNESIVGAVAIDGEDLGPGIAHLRWFIVEDGQRGRGIGKKLLSTAIAFSEACGFAELQLWTFAGLDAARHLYEAHGFVCVEEWRGTQWGTEVNEQRFVRRIR</sequence>
<dbReference type="Proteomes" id="UP001497493">
    <property type="component" value="Plasmid 2"/>
</dbReference>
<dbReference type="InterPro" id="IPR036388">
    <property type="entry name" value="WH-like_DNA-bd_sf"/>
</dbReference>
<dbReference type="EMBL" id="OZ026885">
    <property type="protein sequence ID" value="CAL1241954.1"/>
    <property type="molecule type" value="Genomic_DNA"/>
</dbReference>
<keyword evidence="4" id="KW-0614">Plasmid</keyword>
<dbReference type="InterPro" id="IPR016181">
    <property type="entry name" value="Acyl_CoA_acyltransferase"/>
</dbReference>
<keyword evidence="1" id="KW-0808">Transferase</keyword>
<dbReference type="InterPro" id="IPR000835">
    <property type="entry name" value="HTH_MarR-typ"/>
</dbReference>
<organism evidence="4 5">
    <name type="scientific">Candidatus Methylocalor cossyra</name>
    <dbReference type="NCBI Taxonomy" id="3108543"/>
    <lineage>
        <taxon>Bacteria</taxon>
        <taxon>Pseudomonadati</taxon>
        <taxon>Pseudomonadota</taxon>
        <taxon>Gammaproteobacteria</taxon>
        <taxon>Methylococcales</taxon>
        <taxon>Methylococcaceae</taxon>
        <taxon>Candidatus Methylocalor</taxon>
    </lineage>
</organism>
<dbReference type="PANTHER" id="PTHR13947">
    <property type="entry name" value="GNAT FAMILY N-ACETYLTRANSFERASE"/>
    <property type="match status" value="1"/>
</dbReference>
<dbReference type="RefSeq" id="WP_348760025.1">
    <property type="nucleotide sequence ID" value="NZ_OZ026885.1"/>
</dbReference>
<feature type="domain" description="N-acetyltransferase" evidence="3">
    <location>
        <begin position="166"/>
        <end position="311"/>
    </location>
</feature>
<protein>
    <submittedName>
        <fullName evidence="4">MarR family transcriptional regulator</fullName>
    </submittedName>
</protein>
<dbReference type="Gene3D" id="1.10.10.10">
    <property type="entry name" value="Winged helix-like DNA-binding domain superfamily/Winged helix DNA-binding domain"/>
    <property type="match status" value="1"/>
</dbReference>
<dbReference type="Pfam" id="PF00583">
    <property type="entry name" value="Acetyltransf_1"/>
    <property type="match status" value="1"/>
</dbReference>
<dbReference type="InterPro" id="IPR036390">
    <property type="entry name" value="WH_DNA-bd_sf"/>
</dbReference>
<dbReference type="PANTHER" id="PTHR13947:SF37">
    <property type="entry name" value="LD18367P"/>
    <property type="match status" value="1"/>
</dbReference>
<dbReference type="InterPro" id="IPR000182">
    <property type="entry name" value="GNAT_dom"/>
</dbReference>
<evidence type="ECO:0000256" key="1">
    <source>
        <dbReference type="ARBA" id="ARBA00022679"/>
    </source>
</evidence>
<feature type="domain" description="HTH marR-type" evidence="2">
    <location>
        <begin position="4"/>
        <end position="139"/>
    </location>
</feature>
<reference evidence="4 5" key="1">
    <citation type="submission" date="2024-04" db="EMBL/GenBank/DDBJ databases">
        <authorList>
            <person name="Cremers G."/>
        </authorList>
    </citation>
    <scope>NUCLEOTIDE SEQUENCE [LARGE SCALE GENOMIC DNA]</scope>
    <source>
        <strain evidence="4">MeCH1-AG</strain>
        <plasmid evidence="4 5">2</plasmid>
    </source>
</reference>
<gene>
    <name evidence="4" type="ORF">MECH1_V1_P0022</name>
</gene>
<evidence type="ECO:0000259" key="2">
    <source>
        <dbReference type="PROSITE" id="PS50995"/>
    </source>
</evidence>
<accession>A0ABM9NMS9</accession>
<evidence type="ECO:0000313" key="4">
    <source>
        <dbReference type="EMBL" id="CAL1241954.1"/>
    </source>
</evidence>
<dbReference type="CDD" id="cd04301">
    <property type="entry name" value="NAT_SF"/>
    <property type="match status" value="1"/>
</dbReference>
<evidence type="ECO:0000259" key="3">
    <source>
        <dbReference type="PROSITE" id="PS51186"/>
    </source>
</evidence>
<dbReference type="InterPro" id="IPR050769">
    <property type="entry name" value="NAT_camello-type"/>
</dbReference>
<geneLocation type="plasmid" evidence="4 5">
    <name>2</name>
</geneLocation>
<dbReference type="Gene3D" id="3.40.630.30">
    <property type="match status" value="1"/>
</dbReference>
<proteinExistence type="predicted"/>
<dbReference type="SUPFAM" id="SSF55729">
    <property type="entry name" value="Acyl-CoA N-acyltransferases (Nat)"/>
    <property type="match status" value="1"/>
</dbReference>
<name>A0ABM9NMS9_9GAMM</name>
<dbReference type="PROSITE" id="PS50995">
    <property type="entry name" value="HTH_MARR_2"/>
    <property type="match status" value="1"/>
</dbReference>
<dbReference type="Pfam" id="PF12802">
    <property type="entry name" value="MarR_2"/>
    <property type="match status" value="1"/>
</dbReference>
<dbReference type="SMART" id="SM00347">
    <property type="entry name" value="HTH_MARR"/>
    <property type="match status" value="1"/>
</dbReference>
<dbReference type="PROSITE" id="PS51186">
    <property type="entry name" value="GNAT"/>
    <property type="match status" value="1"/>
</dbReference>
<keyword evidence="5" id="KW-1185">Reference proteome</keyword>
<evidence type="ECO:0000313" key="5">
    <source>
        <dbReference type="Proteomes" id="UP001497493"/>
    </source>
</evidence>